<name>A0ABT2EKV3_9BACT</name>
<dbReference type="EMBL" id="JANUCP010000002">
    <property type="protein sequence ID" value="MCS3918495.1"/>
    <property type="molecule type" value="Genomic_DNA"/>
</dbReference>
<dbReference type="SUPFAM" id="SSF54197">
    <property type="entry name" value="HIT-like"/>
    <property type="match status" value="1"/>
</dbReference>
<evidence type="ECO:0000256" key="1">
    <source>
        <dbReference type="ARBA" id="ARBA00022741"/>
    </source>
</evidence>
<keyword evidence="5" id="KW-1185">Reference proteome</keyword>
<feature type="short sequence motif" description="Histidine triad motif" evidence="2">
    <location>
        <begin position="120"/>
        <end position="124"/>
    </location>
</feature>
<dbReference type="GO" id="GO:0003877">
    <property type="term" value="F:ATP:ADP adenylyltransferase activity"/>
    <property type="evidence" value="ECO:0007669"/>
    <property type="project" value="UniProtKB-EC"/>
</dbReference>
<proteinExistence type="predicted"/>
<sequence length="173" mass="19911">MPFKILWAPWRLAYVMKADKQKGCIFCEKPKEQRDRENLIVARFERCFVILNAFPYNNGHLMVVPYRHVPSLLDLTDDELVELMKVTQIAEKVLREALKPHGFNIGMNLGRCAGAGIEDHLHIHIVPRWNGDTNFMPVIGETKVLPELLSQTYEKLQPLFFQSHNGAIATFNP</sequence>
<dbReference type="InterPro" id="IPR052908">
    <property type="entry name" value="AP-4-A_phosphorylase"/>
</dbReference>
<keyword evidence="1" id="KW-0547">Nucleotide-binding</keyword>
<dbReference type="InterPro" id="IPR011146">
    <property type="entry name" value="HIT-like"/>
</dbReference>
<evidence type="ECO:0000313" key="4">
    <source>
        <dbReference type="EMBL" id="MCS3918495.1"/>
    </source>
</evidence>
<evidence type="ECO:0000259" key="3">
    <source>
        <dbReference type="PROSITE" id="PS51084"/>
    </source>
</evidence>
<evidence type="ECO:0000313" key="5">
    <source>
        <dbReference type="Proteomes" id="UP001204798"/>
    </source>
</evidence>
<feature type="domain" description="HIT" evidence="3">
    <location>
        <begin position="25"/>
        <end position="135"/>
    </location>
</feature>
<dbReference type="Gene3D" id="3.30.428.10">
    <property type="entry name" value="HIT-like"/>
    <property type="match status" value="1"/>
</dbReference>
<gene>
    <name evidence="4" type="ORF">M2350_000895</name>
</gene>
<accession>A0ABT2EKV3</accession>
<dbReference type="CDD" id="cd01275">
    <property type="entry name" value="FHIT"/>
    <property type="match status" value="1"/>
</dbReference>
<dbReference type="InterPro" id="IPR036265">
    <property type="entry name" value="HIT-like_sf"/>
</dbReference>
<organism evidence="4 5">
    <name type="scientific">Candidatus Fervidibacter sacchari</name>
    <dbReference type="NCBI Taxonomy" id="1448929"/>
    <lineage>
        <taxon>Bacteria</taxon>
        <taxon>Candidatus Fervidibacterota</taxon>
        <taxon>Candidatus Fervidibacter</taxon>
    </lineage>
</organism>
<keyword evidence="4" id="KW-0548">Nucleotidyltransferase</keyword>
<dbReference type="Pfam" id="PF01230">
    <property type="entry name" value="HIT"/>
    <property type="match status" value="1"/>
</dbReference>
<evidence type="ECO:0000256" key="2">
    <source>
        <dbReference type="PROSITE-ProRule" id="PRU00464"/>
    </source>
</evidence>
<dbReference type="PANTHER" id="PTHR42997">
    <property type="entry name" value="HIT FAMILY HYDROLASE"/>
    <property type="match status" value="1"/>
</dbReference>
<dbReference type="Proteomes" id="UP001204798">
    <property type="component" value="Unassembled WGS sequence"/>
</dbReference>
<dbReference type="RefSeq" id="WP_259094395.1">
    <property type="nucleotide sequence ID" value="NZ_CP130454.1"/>
</dbReference>
<keyword evidence="4" id="KW-0808">Transferase</keyword>
<dbReference type="InterPro" id="IPR039383">
    <property type="entry name" value="FHIT"/>
</dbReference>
<dbReference type="PROSITE" id="PS51084">
    <property type="entry name" value="HIT_2"/>
    <property type="match status" value="1"/>
</dbReference>
<comment type="caution">
    <text evidence="4">The sequence shown here is derived from an EMBL/GenBank/DDBJ whole genome shotgun (WGS) entry which is preliminary data.</text>
</comment>
<protein>
    <submittedName>
        <fullName evidence="4">ATP adenylyltransferase</fullName>
        <ecNumber evidence="4">2.7.7.53</ecNumber>
    </submittedName>
</protein>
<dbReference type="PANTHER" id="PTHR42997:SF1">
    <property type="entry name" value="AP-4-A PHOSPHORYLASE"/>
    <property type="match status" value="1"/>
</dbReference>
<reference evidence="4 5" key="1">
    <citation type="submission" date="2022-08" db="EMBL/GenBank/DDBJ databases">
        <title>Bacterial and archaeal communities from various locations to study Microbial Dark Matter (Phase II).</title>
        <authorList>
            <person name="Stepanauskas R."/>
        </authorList>
    </citation>
    <scope>NUCLEOTIDE SEQUENCE [LARGE SCALE GENOMIC DNA]</scope>
    <source>
        <strain evidence="4 5">PD1</strain>
    </source>
</reference>
<dbReference type="EC" id="2.7.7.53" evidence="4"/>